<dbReference type="EMBL" id="CAJVCH010023401">
    <property type="protein sequence ID" value="CAG7694681.1"/>
    <property type="molecule type" value="Genomic_DNA"/>
</dbReference>
<dbReference type="OrthoDB" id="193931at2759"/>
<dbReference type="AlphaFoldDB" id="A0A8J2J658"/>
<name>A0A8J2J658_9HEXA</name>
<gene>
    <name evidence="1" type="ORF">AFUS01_LOCUS3835</name>
</gene>
<protein>
    <submittedName>
        <fullName evidence="1">Uncharacterized protein</fullName>
    </submittedName>
</protein>
<comment type="caution">
    <text evidence="1">The sequence shown here is derived from an EMBL/GenBank/DDBJ whole genome shotgun (WGS) entry which is preliminary data.</text>
</comment>
<reference evidence="1" key="1">
    <citation type="submission" date="2021-06" db="EMBL/GenBank/DDBJ databases">
        <authorList>
            <person name="Hodson N. C."/>
            <person name="Mongue J. A."/>
            <person name="Jaron S. K."/>
        </authorList>
    </citation>
    <scope>NUCLEOTIDE SEQUENCE</scope>
</reference>
<feature type="non-terminal residue" evidence="1">
    <location>
        <position position="1"/>
    </location>
</feature>
<accession>A0A8J2J658</accession>
<keyword evidence="2" id="KW-1185">Reference proteome</keyword>
<dbReference type="Proteomes" id="UP000708208">
    <property type="component" value="Unassembled WGS sequence"/>
</dbReference>
<evidence type="ECO:0000313" key="2">
    <source>
        <dbReference type="Proteomes" id="UP000708208"/>
    </source>
</evidence>
<proteinExistence type="predicted"/>
<organism evidence="1 2">
    <name type="scientific">Allacma fusca</name>
    <dbReference type="NCBI Taxonomy" id="39272"/>
    <lineage>
        <taxon>Eukaryota</taxon>
        <taxon>Metazoa</taxon>
        <taxon>Ecdysozoa</taxon>
        <taxon>Arthropoda</taxon>
        <taxon>Hexapoda</taxon>
        <taxon>Collembola</taxon>
        <taxon>Symphypleona</taxon>
        <taxon>Sminthuridae</taxon>
        <taxon>Allacma</taxon>
    </lineage>
</organism>
<sequence>NAYVDLGDELELQGTLQVDVLVYFCKQIAQGMQYLAEKKVCCP</sequence>
<evidence type="ECO:0000313" key="1">
    <source>
        <dbReference type="EMBL" id="CAG7694681.1"/>
    </source>
</evidence>